<evidence type="ECO:0000256" key="3">
    <source>
        <dbReference type="SAM" id="SignalP"/>
    </source>
</evidence>
<reference evidence="4 5" key="1">
    <citation type="submission" date="2022-09" db="EMBL/GenBank/DDBJ databases">
        <authorList>
            <person name="Han X.L."/>
            <person name="Wang Q."/>
            <person name="Lu T."/>
        </authorList>
    </citation>
    <scope>NUCLEOTIDE SEQUENCE [LARGE SCALE GENOMIC DNA]</scope>
    <source>
        <strain evidence="4 5">WQ 127069</strain>
    </source>
</reference>
<proteinExistence type="predicted"/>
<evidence type="ECO:0000313" key="5">
    <source>
        <dbReference type="Proteomes" id="UP001652445"/>
    </source>
</evidence>
<accession>A0ABT2UMY0</accession>
<dbReference type="RefSeq" id="WP_076227961.1">
    <property type="nucleotide sequence ID" value="NZ_JAOQIO010000095.1"/>
</dbReference>
<feature type="chain" id="PRO_5047097344" evidence="3">
    <location>
        <begin position="25"/>
        <end position="155"/>
    </location>
</feature>
<evidence type="ECO:0000256" key="2">
    <source>
        <dbReference type="SAM" id="Phobius"/>
    </source>
</evidence>
<comment type="caution">
    <text evidence="4">The sequence shown here is derived from an EMBL/GenBank/DDBJ whole genome shotgun (WGS) entry which is preliminary data.</text>
</comment>
<keyword evidence="3" id="KW-0732">Signal</keyword>
<feature type="signal peptide" evidence="3">
    <location>
        <begin position="1"/>
        <end position="24"/>
    </location>
</feature>
<dbReference type="Proteomes" id="UP001652445">
    <property type="component" value="Unassembled WGS sequence"/>
</dbReference>
<protein>
    <submittedName>
        <fullName evidence="4">DUF3450 domain-containing protein</fullName>
    </submittedName>
</protein>
<keyword evidence="5" id="KW-1185">Reference proteome</keyword>
<keyword evidence="2" id="KW-0472">Membrane</keyword>
<sequence>MKRNVGRVLLAAAVIMMLVQPLSAVHAGFFDRVKDIYKLPEQVEIIEKEYESTKQQLQEQVKKFDEQKDKLTETIARSKEMEERLLAQNKQLLEQNEALQRAIQSAEQDKLDKEARNRKLFWMGATAVALIAGYFVSGRLIRVAVWKRQKRSLRK</sequence>
<keyword evidence="2" id="KW-0812">Transmembrane</keyword>
<organism evidence="4 5">
    <name type="scientific">Paenibacillus baimaensis</name>
    <dbReference type="NCBI Taxonomy" id="2982185"/>
    <lineage>
        <taxon>Bacteria</taxon>
        <taxon>Bacillati</taxon>
        <taxon>Bacillota</taxon>
        <taxon>Bacilli</taxon>
        <taxon>Bacillales</taxon>
        <taxon>Paenibacillaceae</taxon>
        <taxon>Paenibacillus</taxon>
    </lineage>
</organism>
<name>A0ABT2UMY0_9BACL</name>
<feature type="transmembrane region" description="Helical" evidence="2">
    <location>
        <begin position="120"/>
        <end position="145"/>
    </location>
</feature>
<keyword evidence="2" id="KW-1133">Transmembrane helix</keyword>
<keyword evidence="1" id="KW-0175">Coiled coil</keyword>
<gene>
    <name evidence="4" type="ORF">OB236_28190</name>
</gene>
<dbReference type="EMBL" id="JAOQIO010000095">
    <property type="protein sequence ID" value="MCU6796007.1"/>
    <property type="molecule type" value="Genomic_DNA"/>
</dbReference>
<evidence type="ECO:0000313" key="4">
    <source>
        <dbReference type="EMBL" id="MCU6796007.1"/>
    </source>
</evidence>
<evidence type="ECO:0000256" key="1">
    <source>
        <dbReference type="SAM" id="Coils"/>
    </source>
</evidence>
<feature type="coiled-coil region" evidence="1">
    <location>
        <begin position="43"/>
        <end position="116"/>
    </location>
</feature>